<proteinExistence type="predicted"/>
<organism evidence="1">
    <name type="scientific">metagenome</name>
    <dbReference type="NCBI Taxonomy" id="256318"/>
    <lineage>
        <taxon>unclassified sequences</taxon>
        <taxon>metagenomes</taxon>
    </lineage>
</organism>
<gene>
    <name evidence="1" type="ORF">DF3PB_10040</name>
</gene>
<dbReference type="AlphaFoldDB" id="A0A380T9G0"/>
<reference evidence="1" key="1">
    <citation type="submission" date="2018-07" db="EMBL/GenBank/DDBJ databases">
        <authorList>
            <person name="Quirk P.G."/>
            <person name="Krulwich T.A."/>
        </authorList>
    </citation>
    <scope>NUCLEOTIDE SEQUENCE</scope>
</reference>
<dbReference type="EMBL" id="UIDG01000001">
    <property type="protein sequence ID" value="SUS03287.1"/>
    <property type="molecule type" value="Genomic_DNA"/>
</dbReference>
<sequence length="67" mass="7890">MAISSRNGIRKKSGGGTIRPLPVRKREIYELCMTLTDYLWASDSGLVWATKHERQRYQRHSLDERRN</sequence>
<accession>A0A380T9G0</accession>
<evidence type="ECO:0000313" key="1">
    <source>
        <dbReference type="EMBL" id="SUS03287.1"/>
    </source>
</evidence>
<name>A0A380T9G0_9ZZZZ</name>
<protein>
    <submittedName>
        <fullName evidence="1">Uncharacterized protein</fullName>
    </submittedName>
</protein>